<dbReference type="EMBL" id="MU118002">
    <property type="protein sequence ID" value="KAF9649106.1"/>
    <property type="molecule type" value="Genomic_DNA"/>
</dbReference>
<reference evidence="1" key="2">
    <citation type="journal article" date="2020" name="Nat. Commun.">
        <title>Large-scale genome sequencing of mycorrhizal fungi provides insights into the early evolution of symbiotic traits.</title>
        <authorList>
            <person name="Miyauchi S."/>
            <person name="Kiss E."/>
            <person name="Kuo A."/>
            <person name="Drula E."/>
            <person name="Kohler A."/>
            <person name="Sanchez-Garcia M."/>
            <person name="Morin E."/>
            <person name="Andreopoulos B."/>
            <person name="Barry K.W."/>
            <person name="Bonito G."/>
            <person name="Buee M."/>
            <person name="Carver A."/>
            <person name="Chen C."/>
            <person name="Cichocki N."/>
            <person name="Clum A."/>
            <person name="Culley D."/>
            <person name="Crous P.W."/>
            <person name="Fauchery L."/>
            <person name="Girlanda M."/>
            <person name="Hayes R.D."/>
            <person name="Keri Z."/>
            <person name="LaButti K."/>
            <person name="Lipzen A."/>
            <person name="Lombard V."/>
            <person name="Magnuson J."/>
            <person name="Maillard F."/>
            <person name="Murat C."/>
            <person name="Nolan M."/>
            <person name="Ohm R.A."/>
            <person name="Pangilinan J."/>
            <person name="Pereira M.F."/>
            <person name="Perotto S."/>
            <person name="Peter M."/>
            <person name="Pfister S."/>
            <person name="Riley R."/>
            <person name="Sitrit Y."/>
            <person name="Stielow J.B."/>
            <person name="Szollosi G."/>
            <person name="Zifcakova L."/>
            <person name="Stursova M."/>
            <person name="Spatafora J.W."/>
            <person name="Tedersoo L."/>
            <person name="Vaario L.M."/>
            <person name="Yamada A."/>
            <person name="Yan M."/>
            <person name="Wang P."/>
            <person name="Xu J."/>
            <person name="Bruns T."/>
            <person name="Baldrian P."/>
            <person name="Vilgalys R."/>
            <person name="Dunand C."/>
            <person name="Henrissat B."/>
            <person name="Grigoriev I.V."/>
            <person name="Hibbett D."/>
            <person name="Nagy L.G."/>
            <person name="Martin F.M."/>
        </authorList>
    </citation>
    <scope>NUCLEOTIDE SEQUENCE</scope>
    <source>
        <strain evidence="1">P2</strain>
    </source>
</reference>
<evidence type="ECO:0000313" key="2">
    <source>
        <dbReference type="Proteomes" id="UP000886501"/>
    </source>
</evidence>
<reference evidence="1" key="1">
    <citation type="submission" date="2019-10" db="EMBL/GenBank/DDBJ databases">
        <authorList>
            <consortium name="DOE Joint Genome Institute"/>
            <person name="Kuo A."/>
            <person name="Miyauchi S."/>
            <person name="Kiss E."/>
            <person name="Drula E."/>
            <person name="Kohler A."/>
            <person name="Sanchez-Garcia M."/>
            <person name="Andreopoulos B."/>
            <person name="Barry K.W."/>
            <person name="Bonito G."/>
            <person name="Buee M."/>
            <person name="Carver A."/>
            <person name="Chen C."/>
            <person name="Cichocki N."/>
            <person name="Clum A."/>
            <person name="Culley D."/>
            <person name="Crous P.W."/>
            <person name="Fauchery L."/>
            <person name="Girlanda M."/>
            <person name="Hayes R."/>
            <person name="Keri Z."/>
            <person name="Labutti K."/>
            <person name="Lipzen A."/>
            <person name="Lombard V."/>
            <person name="Magnuson J."/>
            <person name="Maillard F."/>
            <person name="Morin E."/>
            <person name="Murat C."/>
            <person name="Nolan M."/>
            <person name="Ohm R."/>
            <person name="Pangilinan J."/>
            <person name="Pereira M."/>
            <person name="Perotto S."/>
            <person name="Peter M."/>
            <person name="Riley R."/>
            <person name="Sitrit Y."/>
            <person name="Stielow B."/>
            <person name="Szollosi G."/>
            <person name="Zifcakova L."/>
            <person name="Stursova M."/>
            <person name="Spatafora J.W."/>
            <person name="Tedersoo L."/>
            <person name="Vaario L.-M."/>
            <person name="Yamada A."/>
            <person name="Yan M."/>
            <person name="Wang P."/>
            <person name="Xu J."/>
            <person name="Bruns T."/>
            <person name="Baldrian P."/>
            <person name="Vilgalys R."/>
            <person name="Henrissat B."/>
            <person name="Grigoriev I.V."/>
            <person name="Hibbett D."/>
            <person name="Nagy L.G."/>
            <person name="Martin F.M."/>
        </authorList>
    </citation>
    <scope>NUCLEOTIDE SEQUENCE</scope>
    <source>
        <strain evidence="1">P2</strain>
    </source>
</reference>
<comment type="caution">
    <text evidence="1">The sequence shown here is derived from an EMBL/GenBank/DDBJ whole genome shotgun (WGS) entry which is preliminary data.</text>
</comment>
<keyword evidence="2" id="KW-1185">Reference proteome</keyword>
<dbReference type="Proteomes" id="UP000886501">
    <property type="component" value="Unassembled WGS sequence"/>
</dbReference>
<gene>
    <name evidence="1" type="ORF">BDM02DRAFT_1953292</name>
</gene>
<sequence length="669" mass="75768">MRDLWIRLHVHALLRGLRVFPDVELSNDSPDYDPLGFMDIWKGICRGDPVCVKVIRTRSEAHLEKIKRTFYHKLEPCNHFSHPNALPVLQVSDTLFPLCIMSPWMPDGNILRYTQKNPSANRLMLLAEVCHGLSYLHGQGVSHGCIAPGNVLITRDGRACVGDFGVLDGFKDLSFTRFKLGTARYMAPEQANPLSSSPSQESDVYSLAMTSFTVLTGVLPYDGVHDHHPLMVRIKSGERPSRPTNPDGTRWLQDSVWDMITTCWSKDPNERWKVPAMRDLFSMLSLQEVQKVKSDIERGRRQHERTLPRITSLIRSLLNSELKIEWDINETDERLESHIMSDRERVKLFNKLCETCSGHRVVPKSVHIPDFSEDATQINYTGVLGTVSQSTYEGHLVAVKVIHRVFLLGQNATRSRFCRGVVTWNHLRHPNILPLLGVTASEGRLMMVFEWMENGNINEFVRRDRYANRTALLADVANGLKYMHDLRIVHGNLKGANILITRDRRACISDLSLATTTGFETYAAAGSSQGSLFSNDSLMPFTSGETYRWMSPELVVLGEFGIPELENGRPTKQSDCYSLGMVIYEVLCGHEPYIEIESEPTVVIAITKGDRPRKPKGASRLGFSRELWRTIERCWGGIRDERPRVEEILASLNEATAFWYMRTSAGGAK</sequence>
<proteinExistence type="predicted"/>
<organism evidence="1 2">
    <name type="scientific">Thelephora ganbajun</name>
    <name type="common">Ganba fungus</name>
    <dbReference type="NCBI Taxonomy" id="370292"/>
    <lineage>
        <taxon>Eukaryota</taxon>
        <taxon>Fungi</taxon>
        <taxon>Dikarya</taxon>
        <taxon>Basidiomycota</taxon>
        <taxon>Agaricomycotina</taxon>
        <taxon>Agaricomycetes</taxon>
        <taxon>Thelephorales</taxon>
        <taxon>Thelephoraceae</taxon>
        <taxon>Thelephora</taxon>
    </lineage>
</organism>
<evidence type="ECO:0000313" key="1">
    <source>
        <dbReference type="EMBL" id="KAF9649106.1"/>
    </source>
</evidence>
<name>A0ACB6ZI79_THEGA</name>
<accession>A0ACB6ZI79</accession>
<protein>
    <submittedName>
        <fullName evidence="1">Kinase-like protein</fullName>
    </submittedName>
</protein>